<evidence type="ECO:0000256" key="1">
    <source>
        <dbReference type="SAM" id="MobiDB-lite"/>
    </source>
</evidence>
<keyword evidence="3" id="KW-1185">Reference proteome</keyword>
<reference evidence="2 3" key="1">
    <citation type="submission" date="2020-08" db="EMBL/GenBank/DDBJ databases">
        <title>Cohnella phylogeny.</title>
        <authorList>
            <person name="Dunlap C."/>
        </authorList>
    </citation>
    <scope>NUCLEOTIDE SEQUENCE [LARGE SCALE GENOMIC DNA]</scope>
    <source>
        <strain evidence="2 3">CBP 2801</strain>
    </source>
</reference>
<organism evidence="2 3">
    <name type="scientific">Cohnella zeiphila</name>
    <dbReference type="NCBI Taxonomy" id="2761120"/>
    <lineage>
        <taxon>Bacteria</taxon>
        <taxon>Bacillati</taxon>
        <taxon>Bacillota</taxon>
        <taxon>Bacilli</taxon>
        <taxon>Bacillales</taxon>
        <taxon>Paenibacillaceae</taxon>
        <taxon>Cohnella</taxon>
    </lineage>
</organism>
<accession>A0A7X0SU00</accession>
<dbReference type="AlphaFoldDB" id="A0A7X0SU00"/>
<evidence type="ECO:0000313" key="2">
    <source>
        <dbReference type="EMBL" id="MBB6736063.1"/>
    </source>
</evidence>
<proteinExistence type="predicted"/>
<feature type="compositionally biased region" description="Low complexity" evidence="1">
    <location>
        <begin position="276"/>
        <end position="286"/>
    </location>
</feature>
<feature type="compositionally biased region" description="Low complexity" evidence="1">
    <location>
        <begin position="294"/>
        <end position="312"/>
    </location>
</feature>
<feature type="region of interest" description="Disordered" evidence="1">
    <location>
        <begin position="232"/>
        <end position="312"/>
    </location>
</feature>
<sequence length="312" mass="31759">MSLNVGSMMRALLGDGQPADGRSLELKIGQIVRGVLLGMLENNEALFQIGGVQVRAKVETELPVGKGTLLQVQPESKAGLIVLKPLADATDPPSGEALADLAKSFGMPDQKWSLELLRGLKRDGYPIDKATADWFKQAAEAKPDGADAQEWMSAASVAFRRGLAPTETTVASLRQALYGPPLTDQLRQLQTLLADYSEPAQPDSASAALARRAGELLAQGDALLSQAGELLASPPEEGGATAGQPRTAAASSAAAETGLPGRPEEAAARTNGGEAGPAAPAANGGAAPRGGGALNAPALPLRAPADAAARAA</sequence>
<name>A0A7X0SU00_9BACL</name>
<comment type="caution">
    <text evidence="2">The sequence shown here is derived from an EMBL/GenBank/DDBJ whole genome shotgun (WGS) entry which is preliminary data.</text>
</comment>
<gene>
    <name evidence="2" type="ORF">H7C18_34675</name>
</gene>
<feature type="non-terminal residue" evidence="2">
    <location>
        <position position="312"/>
    </location>
</feature>
<dbReference type="Proteomes" id="UP000564644">
    <property type="component" value="Unassembled WGS sequence"/>
</dbReference>
<evidence type="ECO:0000313" key="3">
    <source>
        <dbReference type="Proteomes" id="UP000564644"/>
    </source>
</evidence>
<protein>
    <submittedName>
        <fullName evidence="2">Uncharacterized protein</fullName>
    </submittedName>
</protein>
<dbReference type="EMBL" id="JACJVO010000084">
    <property type="protein sequence ID" value="MBB6736063.1"/>
    <property type="molecule type" value="Genomic_DNA"/>
</dbReference>